<reference evidence="8" key="1">
    <citation type="submission" date="2020-08" db="EMBL/GenBank/DDBJ databases">
        <title>Genome public.</title>
        <authorList>
            <person name="Liu C."/>
            <person name="Sun Q."/>
        </authorList>
    </citation>
    <scope>NUCLEOTIDE SEQUENCE</scope>
    <source>
        <strain evidence="8">BX5</strain>
    </source>
</reference>
<evidence type="ECO:0000256" key="1">
    <source>
        <dbReference type="ARBA" id="ARBA00004196"/>
    </source>
</evidence>
<feature type="compositionally biased region" description="Polar residues" evidence="4">
    <location>
        <begin position="1"/>
        <end position="12"/>
    </location>
</feature>
<dbReference type="Pfam" id="PF25973">
    <property type="entry name" value="BSH_CzcB"/>
    <property type="match status" value="1"/>
</dbReference>
<dbReference type="EMBL" id="JACOPN010000001">
    <property type="protein sequence ID" value="MBC5716232.1"/>
    <property type="molecule type" value="Genomic_DNA"/>
</dbReference>
<protein>
    <submittedName>
        <fullName evidence="8">HlyD family efflux transporter periplasmic adaptor subunit</fullName>
    </submittedName>
</protein>
<dbReference type="Gene3D" id="2.40.30.170">
    <property type="match status" value="2"/>
</dbReference>
<keyword evidence="9" id="KW-1185">Reference proteome</keyword>
<evidence type="ECO:0000259" key="7">
    <source>
        <dbReference type="Pfam" id="PF25990"/>
    </source>
</evidence>
<feature type="domain" description="Multidrug resistance protein MdtA-like barrel-sandwich hybrid" evidence="5">
    <location>
        <begin position="98"/>
        <end position="184"/>
    </location>
</feature>
<dbReference type="Gene3D" id="2.40.50.100">
    <property type="match status" value="2"/>
</dbReference>
<proteinExistence type="predicted"/>
<feature type="coiled-coil region" evidence="3">
    <location>
        <begin position="323"/>
        <end position="350"/>
    </location>
</feature>
<dbReference type="SUPFAM" id="SSF111369">
    <property type="entry name" value="HlyD-like secretion proteins"/>
    <property type="match status" value="2"/>
</dbReference>
<dbReference type="InterPro" id="IPR058625">
    <property type="entry name" value="MdtA-like_BSH"/>
</dbReference>
<dbReference type="PANTHER" id="PTHR32347">
    <property type="entry name" value="EFFLUX SYSTEM COMPONENT YKNX-RELATED"/>
    <property type="match status" value="1"/>
</dbReference>
<keyword evidence="2 3" id="KW-0175">Coiled coil</keyword>
<dbReference type="InterPro" id="IPR058647">
    <property type="entry name" value="BSH_CzcB-like"/>
</dbReference>
<dbReference type="AlphaFoldDB" id="A0A8J6J3F3"/>
<dbReference type="Gene3D" id="6.20.50.140">
    <property type="match status" value="1"/>
</dbReference>
<feature type="region of interest" description="Disordered" evidence="4">
    <location>
        <begin position="1"/>
        <end position="31"/>
    </location>
</feature>
<dbReference type="Pfam" id="PF25917">
    <property type="entry name" value="BSH_RND"/>
    <property type="match status" value="1"/>
</dbReference>
<evidence type="ECO:0000259" key="6">
    <source>
        <dbReference type="Pfam" id="PF25973"/>
    </source>
</evidence>
<dbReference type="InterPro" id="IPR058636">
    <property type="entry name" value="Beta-barrel_YknX"/>
</dbReference>
<evidence type="ECO:0000256" key="4">
    <source>
        <dbReference type="SAM" id="MobiDB-lite"/>
    </source>
</evidence>
<feature type="domain" description="YknX-like beta-barrel" evidence="7">
    <location>
        <begin position="394"/>
        <end position="466"/>
    </location>
</feature>
<dbReference type="InterPro" id="IPR050465">
    <property type="entry name" value="UPF0194_transport"/>
</dbReference>
<dbReference type="Gene3D" id="1.10.287.470">
    <property type="entry name" value="Helix hairpin bin"/>
    <property type="match status" value="1"/>
</dbReference>
<evidence type="ECO:0000313" key="9">
    <source>
        <dbReference type="Proteomes" id="UP000602260"/>
    </source>
</evidence>
<comment type="caution">
    <text evidence="8">The sequence shown here is derived from an EMBL/GenBank/DDBJ whole genome shotgun (WGS) entry which is preliminary data.</text>
</comment>
<evidence type="ECO:0000256" key="2">
    <source>
        <dbReference type="ARBA" id="ARBA00023054"/>
    </source>
</evidence>
<dbReference type="Pfam" id="PF25990">
    <property type="entry name" value="Beta-barrel_YknX"/>
    <property type="match status" value="1"/>
</dbReference>
<evidence type="ECO:0000259" key="5">
    <source>
        <dbReference type="Pfam" id="PF25917"/>
    </source>
</evidence>
<dbReference type="Proteomes" id="UP000602260">
    <property type="component" value="Unassembled WGS sequence"/>
</dbReference>
<name>A0A8J6J3F3_9FIRM</name>
<dbReference type="PANTHER" id="PTHR32347:SF14">
    <property type="entry name" value="EFFLUX SYSTEM COMPONENT YKNX-RELATED"/>
    <property type="match status" value="1"/>
</dbReference>
<feature type="domain" description="CzcB-like barrel-sandwich hybrid" evidence="6">
    <location>
        <begin position="284"/>
        <end position="371"/>
    </location>
</feature>
<comment type="subcellular location">
    <subcellularLocation>
        <location evidence="1">Cell envelope</location>
    </subcellularLocation>
</comment>
<evidence type="ECO:0000313" key="8">
    <source>
        <dbReference type="EMBL" id="MBC5716232.1"/>
    </source>
</evidence>
<gene>
    <name evidence="8" type="ORF">H8S55_02660</name>
</gene>
<evidence type="ECO:0000256" key="3">
    <source>
        <dbReference type="SAM" id="Coils"/>
    </source>
</evidence>
<organism evidence="8 9">
    <name type="scientific">Flintibacter faecis</name>
    <dbReference type="NCBI Taxonomy" id="2763047"/>
    <lineage>
        <taxon>Bacteria</taxon>
        <taxon>Bacillati</taxon>
        <taxon>Bacillota</taxon>
        <taxon>Clostridia</taxon>
        <taxon>Eubacteriales</taxon>
        <taxon>Flintibacter</taxon>
    </lineage>
</organism>
<dbReference type="GO" id="GO:0030313">
    <property type="term" value="C:cell envelope"/>
    <property type="evidence" value="ECO:0007669"/>
    <property type="project" value="UniProtKB-SubCell"/>
</dbReference>
<sequence>MASAQELLQEQSDLPAAQPGEGPKKKGRIKFPKLKKKPPVKRLIALALAAGAVYWMFLRPGGEGPDLQASYTAAPVTMRDIVVSVSGTGTVTPADSYKVGALVTGEILEAPFAEGDRVEKGALLYRVDPGAAQTALDQAQLNVRQAQLAYQDLAAAQHPAASLAGVVQQVHVQQGDQVSAGTPIADIADLSVMTLTLPFQSTDAARLTLGQNATVTLSGTMETLSATVESVSTADLVGNGGSLVRQVKLRLHNPGALSPDQSATARVGDIACAAGGKLQANSRQTITAQTSGEVTEVLVTAGSRVAAGDALAVLGGSTASSALENAAITLENARLSLQSAQDALNNYTITAPISGTVVEKSFKAGDKIESEALSAANGTLATLYDMSQLTFRMAVNELDINKVAVGQQVEITTQALSGQTFTGTVDKVNINGTTTNGFTTYPITVRLDGDGTELARQGLRPGMNVSAKIIGQSVENALCVPVGAVSRGNKLLVAAPGALAEDGTTVLDPTKTEERQVALGASDDSYVQILSGLSQGETVLVPDQGQDQVQIQPDGSAAMAGSGGEG</sequence>
<dbReference type="RefSeq" id="WP_186877695.1">
    <property type="nucleotide sequence ID" value="NZ_JACOPN010000001.1"/>
</dbReference>
<accession>A0A8J6J3F3</accession>